<dbReference type="Gene3D" id="3.40.50.850">
    <property type="entry name" value="Isochorismatase-like"/>
    <property type="match status" value="1"/>
</dbReference>
<dbReference type="RefSeq" id="WP_088772825.1">
    <property type="nucleotide sequence ID" value="NZ_CP022132.1"/>
</dbReference>
<dbReference type="SUPFAM" id="SSF52499">
    <property type="entry name" value="Isochorismatase-like hydrolases"/>
    <property type="match status" value="1"/>
</dbReference>
<reference evidence="1 2" key="1">
    <citation type="submission" date="2017-06" db="EMBL/GenBank/DDBJ databases">
        <title>Complete genome of Francisella halioticida.</title>
        <authorList>
            <person name="Sjodin A."/>
        </authorList>
    </citation>
    <scope>NUCLEOTIDE SEQUENCE [LARGE SCALE GENOMIC DNA]</scope>
    <source>
        <strain evidence="1 2">DSM 23729</strain>
    </source>
</reference>
<dbReference type="InterPro" id="IPR036380">
    <property type="entry name" value="Isochorismatase-like_sf"/>
</dbReference>
<protein>
    <recommendedName>
        <fullName evidence="3">Isochorismatase</fullName>
    </recommendedName>
</protein>
<evidence type="ECO:0008006" key="3">
    <source>
        <dbReference type="Google" id="ProtNLM"/>
    </source>
</evidence>
<sequence>MIKEKNMKALFVIDFIKGIATNGICKEYLLEHNYVIENTNKLIQFFEEKKLPIYFIRLAFDENYSNMLLAE</sequence>
<evidence type="ECO:0000313" key="1">
    <source>
        <dbReference type="EMBL" id="ASG68335.1"/>
    </source>
</evidence>
<dbReference type="EMBL" id="CP022132">
    <property type="protein sequence ID" value="ASG68335.1"/>
    <property type="molecule type" value="Genomic_DNA"/>
</dbReference>
<dbReference type="Proteomes" id="UP000249910">
    <property type="component" value="Chromosome"/>
</dbReference>
<keyword evidence="2" id="KW-1185">Reference proteome</keyword>
<gene>
    <name evidence="1" type="ORF">CDV26_07985</name>
</gene>
<accession>A0ABM6M083</accession>
<proteinExistence type="predicted"/>
<name>A0ABM6M083_9GAMM</name>
<evidence type="ECO:0000313" key="2">
    <source>
        <dbReference type="Proteomes" id="UP000249910"/>
    </source>
</evidence>
<organism evidence="1 2">
    <name type="scientific">Francisella halioticida</name>
    <dbReference type="NCBI Taxonomy" id="549298"/>
    <lineage>
        <taxon>Bacteria</taxon>
        <taxon>Pseudomonadati</taxon>
        <taxon>Pseudomonadota</taxon>
        <taxon>Gammaproteobacteria</taxon>
        <taxon>Thiotrichales</taxon>
        <taxon>Francisellaceae</taxon>
        <taxon>Francisella</taxon>
    </lineage>
</organism>